<keyword evidence="4" id="KW-0479">Metal-binding</keyword>
<dbReference type="EMBL" id="JARVCO010000012">
    <property type="protein sequence ID" value="MDZ8120376.1"/>
    <property type="molecule type" value="Genomic_DNA"/>
</dbReference>
<dbReference type="PANTHER" id="PTHR23407:SF1">
    <property type="entry name" value="5-FORMYLTETRAHYDROFOLATE CYCLO-LIGASE"/>
    <property type="match status" value="1"/>
</dbReference>
<evidence type="ECO:0000256" key="3">
    <source>
        <dbReference type="ARBA" id="ARBA00022840"/>
    </source>
</evidence>
<dbReference type="RefSeq" id="WP_322610149.1">
    <property type="nucleotide sequence ID" value="NZ_JARVCO010000012.1"/>
</dbReference>
<dbReference type="Gene3D" id="3.40.50.10420">
    <property type="entry name" value="NagB/RpiA/CoA transferase-like"/>
    <property type="match status" value="1"/>
</dbReference>
<evidence type="ECO:0000313" key="5">
    <source>
        <dbReference type="EMBL" id="MDZ8120376.1"/>
    </source>
</evidence>
<dbReference type="EC" id="6.3.3.2" evidence="4"/>
<dbReference type="Pfam" id="PF01812">
    <property type="entry name" value="5-FTHF_cyc-lig"/>
    <property type="match status" value="1"/>
</dbReference>
<keyword evidence="6" id="KW-1185">Reference proteome</keyword>
<dbReference type="PANTHER" id="PTHR23407">
    <property type="entry name" value="ATPASE INHIBITOR/5-FORMYLTETRAHYDROFOLATE CYCLO-LIGASE"/>
    <property type="match status" value="1"/>
</dbReference>
<dbReference type="SUPFAM" id="SSF100950">
    <property type="entry name" value="NagB/RpiA/CoA transferase-like"/>
    <property type="match status" value="1"/>
</dbReference>
<dbReference type="InterPro" id="IPR002698">
    <property type="entry name" value="FTHF_cligase"/>
</dbReference>
<evidence type="ECO:0000256" key="4">
    <source>
        <dbReference type="RuleBase" id="RU361279"/>
    </source>
</evidence>
<keyword evidence="4" id="KW-0460">Magnesium</keyword>
<proteinExistence type="inferred from homology"/>
<reference evidence="5 6" key="1">
    <citation type="journal article" date="2024" name="Appl. Environ. Microbiol.">
        <title>Pontiella agarivorans sp. nov., a novel marine anaerobic bacterium capable of degrading macroalgal polysaccharides and fixing nitrogen.</title>
        <authorList>
            <person name="Liu N."/>
            <person name="Kivenson V."/>
            <person name="Peng X."/>
            <person name="Cui Z."/>
            <person name="Lankiewicz T.S."/>
            <person name="Gosselin K.M."/>
            <person name="English C.J."/>
            <person name="Blair E.M."/>
            <person name="O'Malley M.A."/>
            <person name="Valentine D.L."/>
        </authorList>
    </citation>
    <scope>NUCLEOTIDE SEQUENCE [LARGE SCALE GENOMIC DNA]</scope>
    <source>
        <strain evidence="5 6">NLcol2</strain>
    </source>
</reference>
<evidence type="ECO:0000256" key="1">
    <source>
        <dbReference type="ARBA" id="ARBA00010638"/>
    </source>
</evidence>
<comment type="similarity">
    <text evidence="1 4">Belongs to the 5-formyltetrahydrofolate cyclo-ligase family.</text>
</comment>
<dbReference type="GO" id="GO:0030272">
    <property type="term" value="F:5-formyltetrahydrofolate cyclo-ligase activity"/>
    <property type="evidence" value="ECO:0007669"/>
    <property type="project" value="UniProtKB-EC"/>
</dbReference>
<comment type="caution">
    <text evidence="5">The sequence shown here is derived from an EMBL/GenBank/DDBJ whole genome shotgun (WGS) entry which is preliminary data.</text>
</comment>
<name>A0ABU5N1Y2_9BACT</name>
<evidence type="ECO:0000256" key="2">
    <source>
        <dbReference type="ARBA" id="ARBA00022741"/>
    </source>
</evidence>
<dbReference type="InterPro" id="IPR024185">
    <property type="entry name" value="FTHF_cligase-like_sf"/>
</dbReference>
<dbReference type="Proteomes" id="UP001290861">
    <property type="component" value="Unassembled WGS sequence"/>
</dbReference>
<evidence type="ECO:0000313" key="6">
    <source>
        <dbReference type="Proteomes" id="UP001290861"/>
    </source>
</evidence>
<keyword evidence="5" id="KW-0436">Ligase</keyword>
<gene>
    <name evidence="5" type="ORF">P9H32_17225</name>
</gene>
<accession>A0ABU5N1Y2</accession>
<comment type="catalytic activity">
    <reaction evidence="4">
        <text>(6S)-5-formyl-5,6,7,8-tetrahydrofolate + ATP = (6R)-5,10-methenyltetrahydrofolate + ADP + phosphate</text>
        <dbReference type="Rhea" id="RHEA:10488"/>
        <dbReference type="ChEBI" id="CHEBI:30616"/>
        <dbReference type="ChEBI" id="CHEBI:43474"/>
        <dbReference type="ChEBI" id="CHEBI:57455"/>
        <dbReference type="ChEBI" id="CHEBI:57457"/>
        <dbReference type="ChEBI" id="CHEBI:456216"/>
        <dbReference type="EC" id="6.3.3.2"/>
    </reaction>
</comment>
<protein>
    <recommendedName>
        <fullName evidence="4">5-formyltetrahydrofolate cyclo-ligase</fullName>
        <ecNumber evidence="4">6.3.3.2</ecNumber>
    </recommendedName>
</protein>
<dbReference type="InterPro" id="IPR037171">
    <property type="entry name" value="NagB/RpiA_transferase-like"/>
</dbReference>
<keyword evidence="2 4" id="KW-0547">Nucleotide-binding</keyword>
<comment type="cofactor">
    <cofactor evidence="4">
        <name>Mg(2+)</name>
        <dbReference type="ChEBI" id="CHEBI:18420"/>
    </cofactor>
</comment>
<sequence>MTLTKQKIRKTIATKRTVLDPQWLEKTSTRIVENLQSLEEFQSSETVALYKAIGGEVNLELLFEICWSLGKRTAIPVFNPETRIYEMAEITASTAFEIGNYGIQEPVSPCLLPLSDIDLIAVPGVAFDPSGNRLGRGGGYYDRMLSGFPGITTGICFDFQYVETVPVDLHDRPVDHIVSETKCRKVPKER</sequence>
<keyword evidence="3 4" id="KW-0067">ATP-binding</keyword>
<dbReference type="NCBIfam" id="TIGR02727">
    <property type="entry name" value="MTHFS_bact"/>
    <property type="match status" value="1"/>
</dbReference>
<organism evidence="5 6">
    <name type="scientific">Pontiella agarivorans</name>
    <dbReference type="NCBI Taxonomy" id="3038953"/>
    <lineage>
        <taxon>Bacteria</taxon>
        <taxon>Pseudomonadati</taxon>
        <taxon>Kiritimatiellota</taxon>
        <taxon>Kiritimatiellia</taxon>
        <taxon>Kiritimatiellales</taxon>
        <taxon>Pontiellaceae</taxon>
        <taxon>Pontiella</taxon>
    </lineage>
</organism>
<dbReference type="PIRSF" id="PIRSF006806">
    <property type="entry name" value="FTHF_cligase"/>
    <property type="match status" value="1"/>
</dbReference>